<name>A0AAV0RBV9_9ROSI</name>
<protein>
    <submittedName>
        <fullName evidence="1">Uncharacterized protein</fullName>
    </submittedName>
</protein>
<evidence type="ECO:0000313" key="2">
    <source>
        <dbReference type="EMBL" id="CAI0554152.1"/>
    </source>
</evidence>
<organism evidence="1 3">
    <name type="scientific">Linum tenue</name>
    <dbReference type="NCBI Taxonomy" id="586396"/>
    <lineage>
        <taxon>Eukaryota</taxon>
        <taxon>Viridiplantae</taxon>
        <taxon>Streptophyta</taxon>
        <taxon>Embryophyta</taxon>
        <taxon>Tracheophyta</taxon>
        <taxon>Spermatophyta</taxon>
        <taxon>Magnoliopsida</taxon>
        <taxon>eudicotyledons</taxon>
        <taxon>Gunneridae</taxon>
        <taxon>Pentapetalae</taxon>
        <taxon>rosids</taxon>
        <taxon>fabids</taxon>
        <taxon>Malpighiales</taxon>
        <taxon>Linaceae</taxon>
        <taxon>Linum</taxon>
    </lineage>
</organism>
<accession>A0AAV0RBV9</accession>
<dbReference type="EMBL" id="CAMGYJ010000010">
    <property type="protein sequence ID" value="CAI0553803.1"/>
    <property type="molecule type" value="Genomic_DNA"/>
</dbReference>
<gene>
    <name evidence="1" type="ORF">LITE_LOCUS46969</name>
    <name evidence="2" type="ORF">LITE_LOCUS47092</name>
</gene>
<dbReference type="Proteomes" id="UP001154282">
    <property type="component" value="Unassembled WGS sequence"/>
</dbReference>
<keyword evidence="3" id="KW-1185">Reference proteome</keyword>
<dbReference type="EMBL" id="CAMGYJ010000010">
    <property type="protein sequence ID" value="CAI0554152.1"/>
    <property type="molecule type" value="Genomic_DNA"/>
</dbReference>
<proteinExistence type="predicted"/>
<evidence type="ECO:0000313" key="1">
    <source>
        <dbReference type="EMBL" id="CAI0553803.1"/>
    </source>
</evidence>
<comment type="caution">
    <text evidence="1">The sequence shown here is derived from an EMBL/GenBank/DDBJ whole genome shotgun (WGS) entry which is preliminary data.</text>
</comment>
<sequence>MMVVVGICGGRDIYQAGGRRRQKKVAESDTASFWLGLRPVGCTETPLAFG</sequence>
<reference evidence="1" key="1">
    <citation type="submission" date="2022-08" db="EMBL/GenBank/DDBJ databases">
        <authorList>
            <person name="Gutierrez-Valencia J."/>
        </authorList>
    </citation>
    <scope>NUCLEOTIDE SEQUENCE</scope>
</reference>
<dbReference type="AlphaFoldDB" id="A0AAV0RBV9"/>
<evidence type="ECO:0000313" key="3">
    <source>
        <dbReference type="Proteomes" id="UP001154282"/>
    </source>
</evidence>